<keyword evidence="1" id="KW-0472">Membrane</keyword>
<evidence type="ECO:0000256" key="1">
    <source>
        <dbReference type="SAM" id="Phobius"/>
    </source>
</evidence>
<gene>
    <name evidence="2" type="ORF">HELGO_WM28976</name>
</gene>
<feature type="transmembrane region" description="Helical" evidence="1">
    <location>
        <begin position="7"/>
        <end position="28"/>
    </location>
</feature>
<protein>
    <submittedName>
        <fullName evidence="2">Uncharacterized protein</fullName>
    </submittedName>
</protein>
<evidence type="ECO:0000313" key="2">
    <source>
        <dbReference type="EMBL" id="CAA6799236.1"/>
    </source>
</evidence>
<proteinExistence type="predicted"/>
<accession>A0A6S6RUC8</accession>
<keyword evidence="1" id="KW-0812">Transmembrane</keyword>
<organism evidence="2">
    <name type="scientific">uncultured Aureispira sp</name>
    <dbReference type="NCBI Taxonomy" id="1331704"/>
    <lineage>
        <taxon>Bacteria</taxon>
        <taxon>Pseudomonadati</taxon>
        <taxon>Bacteroidota</taxon>
        <taxon>Saprospiria</taxon>
        <taxon>Saprospirales</taxon>
        <taxon>Saprospiraceae</taxon>
        <taxon>Aureispira</taxon>
        <taxon>environmental samples</taxon>
    </lineage>
</organism>
<keyword evidence="1" id="KW-1133">Transmembrane helix</keyword>
<name>A0A6S6RUC8_9BACT</name>
<dbReference type="EMBL" id="CACVAQ010000024">
    <property type="protein sequence ID" value="CAA6799236.1"/>
    <property type="molecule type" value="Genomic_DNA"/>
</dbReference>
<dbReference type="AlphaFoldDB" id="A0A6S6RUC8"/>
<sequence>MEEKQKYYRLLLFIFIFFVTEQNAYFYFE</sequence>
<reference evidence="2" key="1">
    <citation type="submission" date="2020-01" db="EMBL/GenBank/DDBJ databases">
        <authorList>
            <person name="Meier V. D."/>
            <person name="Meier V D."/>
        </authorList>
    </citation>
    <scope>NUCLEOTIDE SEQUENCE</scope>
    <source>
        <strain evidence="2">HLG_WM_MAG_10</strain>
    </source>
</reference>